<dbReference type="EMBL" id="JAFFGZ010000006">
    <property type="protein sequence ID" value="KAK4643190.1"/>
    <property type="molecule type" value="Genomic_DNA"/>
</dbReference>
<feature type="compositionally biased region" description="Polar residues" evidence="1">
    <location>
        <begin position="17"/>
        <end position="26"/>
    </location>
</feature>
<feature type="compositionally biased region" description="Basic and acidic residues" evidence="1">
    <location>
        <begin position="1"/>
        <end position="12"/>
    </location>
</feature>
<dbReference type="RefSeq" id="XP_062732166.1">
    <property type="nucleotide sequence ID" value="XM_062872637.1"/>
</dbReference>
<reference evidence="2 3" key="1">
    <citation type="journal article" date="2023" name="bioRxiv">
        <title>High-quality genome assemblies of four members of thePodospora anserinaspecies complex.</title>
        <authorList>
            <person name="Ament-Velasquez S.L."/>
            <person name="Vogan A.A."/>
            <person name="Wallerman O."/>
            <person name="Hartmann F."/>
            <person name="Gautier V."/>
            <person name="Silar P."/>
            <person name="Giraud T."/>
            <person name="Johannesson H."/>
        </authorList>
    </citation>
    <scope>NUCLEOTIDE SEQUENCE [LARGE SCALE GENOMIC DNA]</scope>
    <source>
        <strain evidence="2 3">CBS 112042</strain>
    </source>
</reference>
<gene>
    <name evidence="2" type="ORF">QC761_0065270</name>
</gene>
<keyword evidence="3" id="KW-1185">Reference proteome</keyword>
<proteinExistence type="predicted"/>
<feature type="region of interest" description="Disordered" evidence="1">
    <location>
        <begin position="1"/>
        <end position="47"/>
    </location>
</feature>
<evidence type="ECO:0000256" key="1">
    <source>
        <dbReference type="SAM" id="MobiDB-lite"/>
    </source>
</evidence>
<comment type="caution">
    <text evidence="2">The sequence shown here is derived from an EMBL/GenBank/DDBJ whole genome shotgun (WGS) entry which is preliminary data.</text>
</comment>
<dbReference type="Proteomes" id="UP001322138">
    <property type="component" value="Unassembled WGS sequence"/>
</dbReference>
<protein>
    <submittedName>
        <fullName evidence="2">Uncharacterized protein</fullName>
    </submittedName>
</protein>
<evidence type="ECO:0000313" key="3">
    <source>
        <dbReference type="Proteomes" id="UP001322138"/>
    </source>
</evidence>
<organism evidence="2 3">
    <name type="scientific">Podospora bellae-mahoneyi</name>
    <dbReference type="NCBI Taxonomy" id="2093777"/>
    <lineage>
        <taxon>Eukaryota</taxon>
        <taxon>Fungi</taxon>
        <taxon>Dikarya</taxon>
        <taxon>Ascomycota</taxon>
        <taxon>Pezizomycotina</taxon>
        <taxon>Sordariomycetes</taxon>
        <taxon>Sordariomycetidae</taxon>
        <taxon>Sordariales</taxon>
        <taxon>Podosporaceae</taxon>
        <taxon>Podospora</taxon>
    </lineage>
</organism>
<dbReference type="GeneID" id="87891873"/>
<accession>A0ABR0FJP2</accession>
<evidence type="ECO:0000313" key="2">
    <source>
        <dbReference type="EMBL" id="KAK4643190.1"/>
    </source>
</evidence>
<sequence length="80" mass="8954">MGLDNFRARDTDPESPPTSGGVSFYQSPTPRDIIPPSPSRRLNSSRRVTYSARHRHIYSIALSVAHDIRRLCLDDDGTVT</sequence>
<name>A0ABR0FJP2_9PEZI</name>